<dbReference type="GO" id="GO:0071555">
    <property type="term" value="P:cell wall organization"/>
    <property type="evidence" value="ECO:0007669"/>
    <property type="project" value="UniProtKB-UniRule"/>
</dbReference>
<evidence type="ECO:0000256" key="4">
    <source>
        <dbReference type="ARBA" id="ARBA00022984"/>
    </source>
</evidence>
<dbReference type="GO" id="GO:0009252">
    <property type="term" value="P:peptidoglycan biosynthetic process"/>
    <property type="evidence" value="ECO:0007669"/>
    <property type="project" value="UniProtKB-UniPathway"/>
</dbReference>
<evidence type="ECO:0000256" key="2">
    <source>
        <dbReference type="ARBA" id="ARBA00022679"/>
    </source>
</evidence>
<evidence type="ECO:0000259" key="7">
    <source>
        <dbReference type="PROSITE" id="PS52029"/>
    </source>
</evidence>
<gene>
    <name evidence="8" type="ORF">BF93_08480</name>
</gene>
<dbReference type="InterPro" id="IPR006311">
    <property type="entry name" value="TAT_signal"/>
</dbReference>
<dbReference type="PROSITE" id="PS51318">
    <property type="entry name" value="TAT"/>
    <property type="match status" value="1"/>
</dbReference>
<dbReference type="PATRIC" id="fig|396014.3.peg.3197"/>
<keyword evidence="4 6" id="KW-0573">Peptidoglycan synthesis</keyword>
<dbReference type="OrthoDB" id="9810670at2"/>
<dbReference type="STRING" id="396014.BF93_08480"/>
<evidence type="ECO:0000313" key="9">
    <source>
        <dbReference type="Proteomes" id="UP000023067"/>
    </source>
</evidence>
<feature type="active site" description="Proton donor/acceptor" evidence="6">
    <location>
        <position position="194"/>
    </location>
</feature>
<evidence type="ECO:0000256" key="5">
    <source>
        <dbReference type="ARBA" id="ARBA00023316"/>
    </source>
</evidence>
<dbReference type="CDD" id="cd16913">
    <property type="entry name" value="YkuD_like"/>
    <property type="match status" value="1"/>
</dbReference>
<dbReference type="GO" id="GO:0016740">
    <property type="term" value="F:transferase activity"/>
    <property type="evidence" value="ECO:0007669"/>
    <property type="project" value="UniProtKB-KW"/>
</dbReference>
<organism evidence="8 9">
    <name type="scientific">Brachybacterium phenoliresistens</name>
    <dbReference type="NCBI Taxonomy" id="396014"/>
    <lineage>
        <taxon>Bacteria</taxon>
        <taxon>Bacillati</taxon>
        <taxon>Actinomycetota</taxon>
        <taxon>Actinomycetes</taxon>
        <taxon>Micrococcales</taxon>
        <taxon>Dermabacteraceae</taxon>
        <taxon>Brachybacterium</taxon>
    </lineage>
</organism>
<dbReference type="InterPro" id="IPR005490">
    <property type="entry name" value="LD_TPept_cat_dom"/>
</dbReference>
<dbReference type="Gene3D" id="1.10.101.10">
    <property type="entry name" value="PGBD-like superfamily/PGBD"/>
    <property type="match status" value="1"/>
</dbReference>
<comment type="pathway">
    <text evidence="1 6">Cell wall biogenesis; peptidoglycan biosynthesis.</text>
</comment>
<comment type="caution">
    <text evidence="8">The sequence shown here is derived from an EMBL/GenBank/DDBJ whole genome shotgun (WGS) entry which is preliminary data.</text>
</comment>
<dbReference type="Gene3D" id="2.40.440.10">
    <property type="entry name" value="L,D-transpeptidase catalytic domain-like"/>
    <property type="match status" value="1"/>
</dbReference>
<dbReference type="InterPro" id="IPR036365">
    <property type="entry name" value="PGBD-like_sf"/>
</dbReference>
<keyword evidence="5 6" id="KW-0961">Cell wall biogenesis/degradation</keyword>
<sequence length="234" mass="25370">MPETTIHVPTPSRRTLFVGAGTLSAALAAGAAPAMALTTLRRGDRGEEVRRLQQELNRRRYWCDFPDGSFGPVTQQAVWALQKAAGLVTDGVVGPKTRAALSDGVLPRKTISGSGFEVVLSSQLLLAVSGGTLMHVFNTSTGSGERYYSGGRWKTATTPKGDWTMYRLYSSGWQDAPLGRLYRPGYYDRGWAIHGSTSIPTYPASHGCSRISVAASDGLWSVGWFRIGMRVKVR</sequence>
<accession>Z9JP38</accession>
<dbReference type="eggNOG" id="COG1376">
    <property type="taxonomic scope" value="Bacteria"/>
</dbReference>
<dbReference type="SUPFAM" id="SSF141523">
    <property type="entry name" value="L,D-transpeptidase catalytic domain-like"/>
    <property type="match status" value="1"/>
</dbReference>
<dbReference type="Pfam" id="PF01471">
    <property type="entry name" value="PG_binding_1"/>
    <property type="match status" value="1"/>
</dbReference>
<dbReference type="Proteomes" id="UP000023067">
    <property type="component" value="Unassembled WGS sequence"/>
</dbReference>
<dbReference type="AlphaFoldDB" id="Z9JP38"/>
<dbReference type="UniPathway" id="UPA00219"/>
<dbReference type="PROSITE" id="PS52029">
    <property type="entry name" value="LD_TPASE"/>
    <property type="match status" value="1"/>
</dbReference>
<evidence type="ECO:0000313" key="8">
    <source>
        <dbReference type="EMBL" id="EWS79959.1"/>
    </source>
</evidence>
<dbReference type="InterPro" id="IPR002477">
    <property type="entry name" value="Peptidoglycan-bd-like"/>
</dbReference>
<keyword evidence="9" id="KW-1185">Reference proteome</keyword>
<reference evidence="8 9" key="1">
    <citation type="submission" date="2014-02" db="EMBL/GenBank/DDBJ databases">
        <title>Genome sequence of Brachybacterium phenoliresistens strain W13A50.</title>
        <authorList>
            <person name="Wang X."/>
        </authorList>
    </citation>
    <scope>NUCLEOTIDE SEQUENCE [LARGE SCALE GENOMIC DNA]</scope>
    <source>
        <strain evidence="8 9">W13A50</strain>
    </source>
</reference>
<feature type="active site" description="Nucleophile" evidence="6">
    <location>
        <position position="208"/>
    </location>
</feature>
<feature type="domain" description="L,D-TPase catalytic" evidence="7">
    <location>
        <begin position="114"/>
        <end position="234"/>
    </location>
</feature>
<evidence type="ECO:0000256" key="6">
    <source>
        <dbReference type="PROSITE-ProRule" id="PRU01373"/>
    </source>
</evidence>
<dbReference type="GO" id="GO:0008360">
    <property type="term" value="P:regulation of cell shape"/>
    <property type="evidence" value="ECO:0007669"/>
    <property type="project" value="UniProtKB-UniRule"/>
</dbReference>
<protein>
    <submittedName>
        <fullName evidence="8">Glycosyltransferase</fullName>
    </submittedName>
</protein>
<keyword evidence="3 6" id="KW-0133">Cell shape</keyword>
<dbReference type="EMBL" id="JDYK01000021">
    <property type="protein sequence ID" value="EWS79959.1"/>
    <property type="molecule type" value="Genomic_DNA"/>
</dbReference>
<dbReference type="RefSeq" id="WP_051487090.1">
    <property type="nucleotide sequence ID" value="NZ_BAAAOW010000010.1"/>
</dbReference>
<proteinExistence type="predicted"/>
<dbReference type="InterPro" id="IPR038063">
    <property type="entry name" value="Transpep_catalytic_dom"/>
</dbReference>
<dbReference type="InterPro" id="IPR036366">
    <property type="entry name" value="PGBDSf"/>
</dbReference>
<dbReference type="Pfam" id="PF03734">
    <property type="entry name" value="YkuD"/>
    <property type="match status" value="1"/>
</dbReference>
<evidence type="ECO:0000256" key="1">
    <source>
        <dbReference type="ARBA" id="ARBA00004752"/>
    </source>
</evidence>
<dbReference type="HOGENOM" id="CLU_069585_2_0_11"/>
<dbReference type="eggNOG" id="COG3409">
    <property type="taxonomic scope" value="Bacteria"/>
</dbReference>
<name>Z9JP38_9MICO</name>
<evidence type="ECO:0000256" key="3">
    <source>
        <dbReference type="ARBA" id="ARBA00022960"/>
    </source>
</evidence>
<dbReference type="SUPFAM" id="SSF47090">
    <property type="entry name" value="PGBD-like"/>
    <property type="match status" value="1"/>
</dbReference>
<keyword evidence="2 8" id="KW-0808">Transferase</keyword>